<dbReference type="Proteomes" id="UP000008234">
    <property type="component" value="Chromosome"/>
</dbReference>
<dbReference type="InterPro" id="IPR020557">
    <property type="entry name" value="Fumarate_lyase_CS"/>
</dbReference>
<dbReference type="Gene3D" id="1.10.40.30">
    <property type="entry name" value="Fumarase/aspartase (C-terminal domain)"/>
    <property type="match status" value="1"/>
</dbReference>
<dbReference type="GO" id="GO:0005829">
    <property type="term" value="C:cytosol"/>
    <property type="evidence" value="ECO:0007669"/>
    <property type="project" value="TreeGrafter"/>
</dbReference>
<dbReference type="InterPro" id="IPR051546">
    <property type="entry name" value="Aspartate_Ammonia-Lyase"/>
</dbReference>
<keyword evidence="6" id="KW-1185">Reference proteome</keyword>
<sequence>MRIESDSVGSLEVPSEAYYGVQTLRGRRNFTITNSTLHPQLILSLAKIKKAAAITNAAAGLLPRGIAEAIEQACDEIIAGKLHDQFILDPIQGGAGTSANMNANEVIANRAGEILGSKLGSYDKVHPNDHVNMAQSTNDVFPSAGKIAIYELLQAAQKELIRLRDAFQAKAVEFDDIIKVGRTQLQDAVPMRLGQSFQAYASAITRDIDRIDYIKKEITVLNMGGTAIGTGINASPYYIEHIADALSQVCGFKVESAPNLIDATQNLDCFVLVSGIIRTCAVNMSKIANDLRLLSSGPKTGVAEIKLPAKQNGSSIMPGKVNPVIPEVVSQVAFNIIGNDVTVTLCAEAGQLELNAFEPVLFYNLFESIETLGRAAATFTDNCVTGITANREHCKELLEQSLVVVTALCPYIGYKKAAWLANEALRLNRPIRDLIREDGSIDDAYLEKILDPQVLTHPHPFEVVPDEVKLKAK</sequence>
<dbReference type="GO" id="GO:0008652">
    <property type="term" value="P:amino acid biosynthetic process"/>
    <property type="evidence" value="ECO:0007669"/>
    <property type="project" value="UniProtKB-KW"/>
</dbReference>
<dbReference type="InterPro" id="IPR008948">
    <property type="entry name" value="L-Aspartase-like"/>
</dbReference>
<accession>D3R0N4</accession>
<dbReference type="GO" id="GO:0006099">
    <property type="term" value="P:tricarboxylic acid cycle"/>
    <property type="evidence" value="ECO:0007669"/>
    <property type="project" value="InterPro"/>
</dbReference>
<dbReference type="FunFam" id="1.20.200.10:FF:000001">
    <property type="entry name" value="Fumarate hydratase, mitochondrial"/>
    <property type="match status" value="1"/>
</dbReference>
<dbReference type="Pfam" id="PF00206">
    <property type="entry name" value="Lyase_1"/>
    <property type="match status" value="1"/>
</dbReference>
<dbReference type="AlphaFoldDB" id="D3R0N4"/>
<reference evidence="6" key="1">
    <citation type="submission" date="2009-12" db="EMBL/GenBank/DDBJ databases">
        <title>Sequence of Clostridiales genomosp. BVAB3 str. UPII9-5.</title>
        <authorList>
            <person name="Madupu R."/>
            <person name="Durkin A.S."/>
            <person name="Torralba M."/>
            <person name="Methe B."/>
            <person name="Sutton G.G."/>
            <person name="Strausberg R.L."/>
            <person name="Nelson K.E."/>
        </authorList>
    </citation>
    <scope>NUCLEOTIDE SEQUENCE [LARGE SCALE GENOMIC DNA]</scope>
    <source>
        <strain evidence="6">UPII9-5</strain>
    </source>
</reference>
<dbReference type="InterPro" id="IPR022761">
    <property type="entry name" value="Fumarate_lyase_N"/>
</dbReference>
<evidence type="ECO:0000259" key="4">
    <source>
        <dbReference type="Pfam" id="PF10415"/>
    </source>
</evidence>
<evidence type="ECO:0000256" key="2">
    <source>
        <dbReference type="ARBA" id="ARBA00023239"/>
    </source>
</evidence>
<dbReference type="NCBIfam" id="NF008909">
    <property type="entry name" value="PRK12273.1"/>
    <property type="match status" value="1"/>
</dbReference>
<evidence type="ECO:0000256" key="1">
    <source>
        <dbReference type="ARBA" id="ARBA00022605"/>
    </source>
</evidence>
<dbReference type="GO" id="GO:0008797">
    <property type="term" value="F:aspartate ammonia-lyase activity"/>
    <property type="evidence" value="ECO:0007669"/>
    <property type="project" value="TreeGrafter"/>
</dbReference>
<gene>
    <name evidence="5" type="ordered locus">HMPREF0868_0403</name>
</gene>
<organism evidence="5 6">
    <name type="scientific">Mageeibacillus indolicus (strain UPII9-5)</name>
    <name type="common">Clostridiales genomosp. BVAB3 (strain UPII9-5)</name>
    <dbReference type="NCBI Taxonomy" id="699246"/>
    <lineage>
        <taxon>Bacteria</taxon>
        <taxon>Bacillati</taxon>
        <taxon>Bacillota</taxon>
        <taxon>Clostridia</taxon>
        <taxon>Eubacteriales</taxon>
        <taxon>Oscillospiraceae</taxon>
        <taxon>Mageeibacillus</taxon>
    </lineage>
</organism>
<dbReference type="RefSeq" id="WP_012993878.1">
    <property type="nucleotide sequence ID" value="NC_013895.2"/>
</dbReference>
<dbReference type="PROSITE" id="PS00163">
    <property type="entry name" value="FUMARATE_LYASES"/>
    <property type="match status" value="1"/>
</dbReference>
<dbReference type="EMBL" id="CP001850">
    <property type="protein sequence ID" value="ADC91722.1"/>
    <property type="molecule type" value="Genomic_DNA"/>
</dbReference>
<evidence type="ECO:0000313" key="6">
    <source>
        <dbReference type="Proteomes" id="UP000008234"/>
    </source>
</evidence>
<dbReference type="PANTHER" id="PTHR42696">
    <property type="entry name" value="ASPARTATE AMMONIA-LYASE"/>
    <property type="match status" value="1"/>
</dbReference>
<dbReference type="PANTHER" id="PTHR42696:SF2">
    <property type="entry name" value="ASPARTATE AMMONIA-LYASE"/>
    <property type="match status" value="1"/>
</dbReference>
<dbReference type="GO" id="GO:0006531">
    <property type="term" value="P:aspartate metabolic process"/>
    <property type="evidence" value="ECO:0007669"/>
    <property type="project" value="TreeGrafter"/>
</dbReference>
<dbReference type="Gene3D" id="1.20.200.10">
    <property type="entry name" value="Fumarase/aspartase (Central domain)"/>
    <property type="match status" value="1"/>
</dbReference>
<dbReference type="CDD" id="cd01357">
    <property type="entry name" value="Aspartase"/>
    <property type="match status" value="1"/>
</dbReference>
<dbReference type="Gene3D" id="1.10.275.10">
    <property type="entry name" value="Fumarase/aspartase (N-terminal domain)"/>
    <property type="match status" value="1"/>
</dbReference>
<dbReference type="FunFam" id="1.10.275.10:FF:000001">
    <property type="entry name" value="Fumarate hydratase, mitochondrial"/>
    <property type="match status" value="1"/>
</dbReference>
<dbReference type="STRING" id="699246.HMPREF0868_0403"/>
<evidence type="ECO:0000259" key="3">
    <source>
        <dbReference type="Pfam" id="PF00206"/>
    </source>
</evidence>
<dbReference type="InterPro" id="IPR024083">
    <property type="entry name" value="Fumarase/histidase_N"/>
</dbReference>
<feature type="domain" description="Fumarate lyase N-terminal" evidence="3">
    <location>
        <begin position="9"/>
        <end position="338"/>
    </location>
</feature>
<dbReference type="HOGENOM" id="CLU_021594_4_1_9"/>
<feature type="domain" description="Fumarase C C-terminal" evidence="4">
    <location>
        <begin position="405"/>
        <end position="457"/>
    </location>
</feature>
<dbReference type="KEGG" id="clo:HMPREF0868_0403"/>
<dbReference type="SUPFAM" id="SSF48557">
    <property type="entry name" value="L-aspartase-like"/>
    <property type="match status" value="1"/>
</dbReference>
<proteinExistence type="predicted"/>
<keyword evidence="1" id="KW-0028">Amino-acid biosynthesis</keyword>
<protein>
    <submittedName>
        <fullName evidence="5">Putative aspartate ammonia-lyase</fullName>
    </submittedName>
</protein>
<dbReference type="Pfam" id="PF10415">
    <property type="entry name" value="FumaraseC_C"/>
    <property type="match status" value="1"/>
</dbReference>
<dbReference type="InterPro" id="IPR018951">
    <property type="entry name" value="Fumarase_C_C"/>
</dbReference>
<dbReference type="eggNOG" id="COG1027">
    <property type="taxonomic scope" value="Bacteria"/>
</dbReference>
<dbReference type="PRINTS" id="PR00149">
    <property type="entry name" value="FUMRATELYASE"/>
</dbReference>
<name>D3R0N4_MAGIU</name>
<evidence type="ECO:0000313" key="5">
    <source>
        <dbReference type="EMBL" id="ADC91722.1"/>
    </source>
</evidence>
<keyword evidence="2 5" id="KW-0456">Lyase</keyword>
<dbReference type="InterPro" id="IPR000362">
    <property type="entry name" value="Fumarate_lyase_fam"/>
</dbReference>